<accession>A0A0B3Y546</accession>
<evidence type="ECO:0000313" key="8">
    <source>
        <dbReference type="Proteomes" id="UP000031197"/>
    </source>
</evidence>
<dbReference type="OrthoDB" id="5555605at2"/>
<feature type="compositionally biased region" description="Polar residues" evidence="5">
    <location>
        <begin position="183"/>
        <end position="201"/>
    </location>
</feature>
<evidence type="ECO:0000259" key="6">
    <source>
        <dbReference type="Pfam" id="PF04357"/>
    </source>
</evidence>
<dbReference type="GO" id="GO:0097347">
    <property type="term" value="C:TAM protein secretion complex"/>
    <property type="evidence" value="ECO:0007669"/>
    <property type="project" value="TreeGrafter"/>
</dbReference>
<feature type="region of interest" description="Disordered" evidence="5">
    <location>
        <begin position="183"/>
        <end position="219"/>
    </location>
</feature>
<keyword evidence="8" id="KW-1185">Reference proteome</keyword>
<dbReference type="PANTHER" id="PTHR36985">
    <property type="entry name" value="TRANSLOCATION AND ASSEMBLY MODULE SUBUNIT TAMB"/>
    <property type="match status" value="1"/>
</dbReference>
<feature type="region of interest" description="Disordered" evidence="5">
    <location>
        <begin position="1258"/>
        <end position="1294"/>
    </location>
</feature>
<keyword evidence="3" id="KW-1133">Transmembrane helix</keyword>
<dbReference type="GO" id="GO:0005886">
    <property type="term" value="C:plasma membrane"/>
    <property type="evidence" value="ECO:0007669"/>
    <property type="project" value="InterPro"/>
</dbReference>
<feature type="domain" description="Translocation and assembly module TamB C-terminal" evidence="6">
    <location>
        <begin position="910"/>
        <end position="1252"/>
    </location>
</feature>
<keyword evidence="2" id="KW-0812">Transmembrane</keyword>
<dbReference type="InterPro" id="IPR007452">
    <property type="entry name" value="TamB_C"/>
</dbReference>
<reference evidence="7 8" key="1">
    <citation type="submission" date="2014-12" db="EMBL/GenBank/DDBJ databases">
        <title>Genome sequencing of Alteromonas marina AD001.</title>
        <authorList>
            <person name="Adrian T.G.S."/>
            <person name="Chan K.G."/>
        </authorList>
    </citation>
    <scope>NUCLEOTIDE SEQUENCE [LARGE SCALE GENOMIC DNA]</scope>
    <source>
        <strain evidence="7 8">AD001</strain>
    </source>
</reference>
<dbReference type="PANTHER" id="PTHR36985:SF1">
    <property type="entry name" value="TRANSLOCATION AND ASSEMBLY MODULE SUBUNIT TAMB"/>
    <property type="match status" value="1"/>
</dbReference>
<protein>
    <recommendedName>
        <fullName evidence="6">Translocation and assembly module TamB C-terminal domain-containing protein</fullName>
    </recommendedName>
</protein>
<comment type="caution">
    <text evidence="7">The sequence shown here is derived from an EMBL/GenBank/DDBJ whole genome shotgun (WGS) entry which is preliminary data.</text>
</comment>
<dbReference type="Proteomes" id="UP000031197">
    <property type="component" value="Unassembled WGS sequence"/>
</dbReference>
<evidence type="ECO:0000256" key="3">
    <source>
        <dbReference type="ARBA" id="ARBA00022989"/>
    </source>
</evidence>
<evidence type="ECO:0000256" key="4">
    <source>
        <dbReference type="ARBA" id="ARBA00023136"/>
    </source>
</evidence>
<gene>
    <name evidence="7" type="ORF">RJ41_12590</name>
</gene>
<dbReference type="GO" id="GO:0009306">
    <property type="term" value="P:protein secretion"/>
    <property type="evidence" value="ECO:0007669"/>
    <property type="project" value="InterPro"/>
</dbReference>
<keyword evidence="4" id="KW-0472">Membrane</keyword>
<evidence type="ECO:0000313" key="7">
    <source>
        <dbReference type="EMBL" id="KHT50628.1"/>
    </source>
</evidence>
<feature type="compositionally biased region" description="Acidic residues" evidence="5">
    <location>
        <begin position="1264"/>
        <end position="1277"/>
    </location>
</feature>
<organism evidence="7 8">
    <name type="scientific">Alteromonas marina</name>
    <dbReference type="NCBI Taxonomy" id="203795"/>
    <lineage>
        <taxon>Bacteria</taxon>
        <taxon>Pseudomonadati</taxon>
        <taxon>Pseudomonadota</taxon>
        <taxon>Gammaproteobacteria</taxon>
        <taxon>Alteromonadales</taxon>
        <taxon>Alteromonadaceae</taxon>
        <taxon>Alteromonas/Salinimonas group</taxon>
        <taxon>Alteromonas</taxon>
    </lineage>
</organism>
<sequence length="1294" mass="138521">MRKRTLSAILLSPIFILVGIYAVLISPLGGPTVKLIANTFVDNLSIDAIEGGFADTLEVHNVAWENPQWKVTAQYAYIDVTWRCLFEPRVCVNEVTLENATLTQRSNAPDSSDDAPSGGQIELPLPIDVGYLALTNIKLALITTTVEIDELELTDFEGNSALVLDSIAAKGVRIALLNQDEAASSSPAAMTNAPDTNSEQPAQKPALKKEQAPSTDSALPTSYSLSYDVPVLPNIATPIPLSLGTFLVEDLHIIQGESKQHISLISLLEAHFKGSDVAIEEMTVVHEQGEVKGKASATLDGNFPLNVAINAKTKLGDTPQELSVAAAGALDDLTLSVVARGAVTANANLMANILDSNLPIEFTANWQEQAIPTLENTTLKEGQLTLSGTMGDYVLKGAGAVTLPDIGNVPVSLDVVLKKNNIFVNKANINALEGSLTNTGTLYLNESIAWEGKTTLKNVSGRQFSIYAPEKISGEIDSILQYSERGGLHMSLRDMTVSGVLQSKPLQVKGNAVYAGPSDLFVTNINVTQENEQERNTIRAVAQVLNKRHLNADIAISVNAISSLYPEITGGINGKINATGPWQNPSANGTLALTDIAISPNLNAAAAQQGPLNGEIAINGTYRDHTAKLDLALPDNKIALSLKGAWTNNHWIGEISDTALKLANMQWTLSSPFSVDIGTTPVTAKIGQHCWSSRKEGELCIANVNYQEDKASWDISATSLPIGLWANELAPTLVSSPSQATLTVKTKGNYSPKDPIDATFTASMSAAPWQLGETRPLTLTINSIETNGKIKQGQLTSTSLISSQDIGDATLSLNTRPFDERIPLEGKLVMEGLNVAPFKPLSPAIRTLTGKLNGDIRLSGYVDDPALNGELAISNGAIDIQDTPVTLADWNQKVVLDGQTAALDGAFVLGGGKGALKGNIDWSSDPSATFNLKGNGFEIRQPNIRLKVSPNIDIAATKEKVDVTGEVNIPWARIEIESLPESAVSPSKDVHLRGEPDREDPLDIVHASVLVNIDKNKTEEVKLEAFGLTASLYGGIRVNTQPALVGYGDLQILNGRYSAYGQQLIIQTGEVQFNGPIDQPLLLVEAIRDPAKTDDDVIAGIRIDGAADSPSINLFSEPAMDQQGVLSYLLTGSGPNSGTQDPNYAALLVGFGLSNTKTLTGQVGSALGIDDFSLSTNEDLLSVRGQINERLSVEYNVDVGLSNNDANSTLRRRQLPPDLAVKYQLLPSLYLEAIQTTLEDQSEFALDLYYEFFLGDNRTRKDSDEDDSEAEESDESAEQAMKDIVSTPSTSNKN</sequence>
<proteinExistence type="predicted"/>
<dbReference type="Pfam" id="PF04357">
    <property type="entry name" value="TamB"/>
    <property type="match status" value="1"/>
</dbReference>
<dbReference type="RefSeq" id="WP_039221334.1">
    <property type="nucleotide sequence ID" value="NZ_JWLW01000023.1"/>
</dbReference>
<evidence type="ECO:0000256" key="1">
    <source>
        <dbReference type="ARBA" id="ARBA00004167"/>
    </source>
</evidence>
<name>A0A0B3Y546_9ALTE</name>
<comment type="subcellular location">
    <subcellularLocation>
        <location evidence="1">Membrane</location>
        <topology evidence="1">Single-pass membrane protein</topology>
    </subcellularLocation>
</comment>
<evidence type="ECO:0000256" key="2">
    <source>
        <dbReference type="ARBA" id="ARBA00022692"/>
    </source>
</evidence>
<dbReference type="EMBL" id="JWLW01000023">
    <property type="protein sequence ID" value="KHT50628.1"/>
    <property type="molecule type" value="Genomic_DNA"/>
</dbReference>
<evidence type="ECO:0000256" key="5">
    <source>
        <dbReference type="SAM" id="MobiDB-lite"/>
    </source>
</evidence>